<name>A0A6I6GKI4_9BACT</name>
<reference evidence="2 3" key="1">
    <citation type="submission" date="2019-11" db="EMBL/GenBank/DDBJ databases">
        <authorList>
            <person name="Im W.T."/>
        </authorList>
    </citation>
    <scope>NUCLEOTIDE SEQUENCE [LARGE SCALE GENOMIC DNA]</scope>
    <source>
        <strain evidence="2 3">SB-02</strain>
    </source>
</reference>
<keyword evidence="1" id="KW-0472">Membrane</keyword>
<feature type="transmembrane region" description="Helical" evidence="1">
    <location>
        <begin position="310"/>
        <end position="329"/>
    </location>
</feature>
<feature type="transmembrane region" description="Helical" evidence="1">
    <location>
        <begin position="172"/>
        <end position="189"/>
    </location>
</feature>
<feature type="transmembrane region" description="Helical" evidence="1">
    <location>
        <begin position="196"/>
        <end position="221"/>
    </location>
</feature>
<feature type="transmembrane region" description="Helical" evidence="1">
    <location>
        <begin position="233"/>
        <end position="255"/>
    </location>
</feature>
<evidence type="ECO:0008006" key="4">
    <source>
        <dbReference type="Google" id="ProtNLM"/>
    </source>
</evidence>
<keyword evidence="3" id="KW-1185">Reference proteome</keyword>
<dbReference type="KEGG" id="fls:GLV81_13350"/>
<dbReference type="EMBL" id="CP046566">
    <property type="protein sequence ID" value="QGW28955.1"/>
    <property type="molecule type" value="Genomic_DNA"/>
</dbReference>
<feature type="transmembrane region" description="Helical" evidence="1">
    <location>
        <begin position="287"/>
        <end position="304"/>
    </location>
</feature>
<feature type="transmembrane region" description="Helical" evidence="1">
    <location>
        <begin position="115"/>
        <end position="140"/>
    </location>
</feature>
<keyword evidence="1" id="KW-0812">Transmembrane</keyword>
<accession>A0A6I6GKI4</accession>
<evidence type="ECO:0000313" key="3">
    <source>
        <dbReference type="Proteomes" id="UP000426027"/>
    </source>
</evidence>
<protein>
    <recommendedName>
        <fullName evidence="4">Glycosyltransferase RgtA/B/C/D-like domain-containing protein</fullName>
    </recommendedName>
</protein>
<evidence type="ECO:0000256" key="1">
    <source>
        <dbReference type="SAM" id="Phobius"/>
    </source>
</evidence>
<proteinExistence type="predicted"/>
<dbReference type="Proteomes" id="UP000426027">
    <property type="component" value="Chromosome"/>
</dbReference>
<organism evidence="2 3">
    <name type="scientific">Phnomibacter ginsenosidimutans</name>
    <dbReference type="NCBI Taxonomy" id="2676868"/>
    <lineage>
        <taxon>Bacteria</taxon>
        <taxon>Pseudomonadati</taxon>
        <taxon>Bacteroidota</taxon>
        <taxon>Chitinophagia</taxon>
        <taxon>Chitinophagales</taxon>
        <taxon>Chitinophagaceae</taxon>
        <taxon>Phnomibacter</taxon>
    </lineage>
</organism>
<feature type="transmembrane region" description="Helical" evidence="1">
    <location>
        <begin position="147"/>
        <end position="166"/>
    </location>
</feature>
<evidence type="ECO:0000313" key="2">
    <source>
        <dbReference type="EMBL" id="QGW28955.1"/>
    </source>
</evidence>
<dbReference type="AlphaFoldDB" id="A0A6I6GKI4"/>
<gene>
    <name evidence="2" type="ORF">GLV81_13350</name>
</gene>
<keyword evidence="1" id="KW-1133">Transmembrane helix</keyword>
<dbReference type="RefSeq" id="WP_157479308.1">
    <property type="nucleotide sequence ID" value="NZ_CP046566.1"/>
</dbReference>
<sequence>MQASFQRTFLLLLVIVLATAVGAWFSLYNNFFSWDLIPYLGVVLGYDGMQGAALHQAVFTNVQQLPADVVPALLHEVPYREQCLNDASFFEAQLGFYRVKPLFTGMVYAGYKAGLHWWTAMRIPGIIGFAGMATVLYLWVRRMVKPGWDLGVTTLLLFGYATQLARLTTPDALASFLTLTLFYVLFWHGRQKAIVLVLLLLLTLTRIDLLLLCIPVLLLWWSPASLTQLWKQHLTKILIAGGLLLILAFIIPMLFGNSWEWYFNYSMTQSLKQYVVHAGRSFRQLSGTWLPLFFVLLLMTWPVQQPKWPWLLGGMLGVIAIRWLLFPAFQERFFVGYEMVMACYLLQVWQQAAAGCWYFYQTIATSSSRFIKVDIVCLRIFNRVQFCEKAGHHTHL</sequence>